<feature type="region of interest" description="Disordered" evidence="1">
    <location>
        <begin position="1"/>
        <end position="29"/>
    </location>
</feature>
<feature type="compositionally biased region" description="Gly residues" evidence="1">
    <location>
        <begin position="17"/>
        <end position="26"/>
    </location>
</feature>
<feature type="region of interest" description="Disordered" evidence="1">
    <location>
        <begin position="125"/>
        <end position="178"/>
    </location>
</feature>
<dbReference type="InterPro" id="IPR013762">
    <property type="entry name" value="Integrase-like_cat_sf"/>
</dbReference>
<dbReference type="Proteomes" id="UP001589753">
    <property type="component" value="Unassembled WGS sequence"/>
</dbReference>
<accession>A0ABV5L1B3</accession>
<gene>
    <name evidence="2" type="ORF">ACFFUA_00470</name>
</gene>
<dbReference type="RefSeq" id="WP_030830967.1">
    <property type="nucleotide sequence ID" value="NZ_JBHMDI010000001.1"/>
</dbReference>
<feature type="compositionally biased region" description="Basic residues" evidence="1">
    <location>
        <begin position="1"/>
        <end position="11"/>
    </location>
</feature>
<dbReference type="Gene3D" id="1.10.443.10">
    <property type="entry name" value="Intergrase catalytic core"/>
    <property type="match status" value="1"/>
</dbReference>
<keyword evidence="3" id="KW-1185">Reference proteome</keyword>
<organism evidence="2 3">
    <name type="scientific">Streptomyces heliomycini</name>
    <dbReference type="NCBI Taxonomy" id="284032"/>
    <lineage>
        <taxon>Bacteria</taxon>
        <taxon>Bacillati</taxon>
        <taxon>Actinomycetota</taxon>
        <taxon>Actinomycetes</taxon>
        <taxon>Kitasatosporales</taxon>
        <taxon>Streptomycetaceae</taxon>
        <taxon>Streptomyces</taxon>
    </lineage>
</organism>
<dbReference type="EMBL" id="JBHMDI010000001">
    <property type="protein sequence ID" value="MFB9345950.1"/>
    <property type="molecule type" value="Genomic_DNA"/>
</dbReference>
<evidence type="ECO:0000313" key="3">
    <source>
        <dbReference type="Proteomes" id="UP001589753"/>
    </source>
</evidence>
<reference evidence="2 3" key="1">
    <citation type="submission" date="2024-09" db="EMBL/GenBank/DDBJ databases">
        <authorList>
            <person name="Sun Q."/>
            <person name="Mori K."/>
        </authorList>
    </citation>
    <scope>NUCLEOTIDE SEQUENCE [LARGE SCALE GENOMIC DNA]</scope>
    <source>
        <strain evidence="2 3">JCM 9767</strain>
    </source>
</reference>
<protein>
    <submittedName>
        <fullName evidence="2">Uncharacterized protein</fullName>
    </submittedName>
</protein>
<feature type="compositionally biased region" description="Basic and acidic residues" evidence="1">
    <location>
        <begin position="151"/>
        <end position="164"/>
    </location>
</feature>
<evidence type="ECO:0000256" key="1">
    <source>
        <dbReference type="SAM" id="MobiDB-lite"/>
    </source>
</evidence>
<comment type="caution">
    <text evidence="2">The sequence shown here is derived from an EMBL/GenBank/DDBJ whole genome shotgun (WGS) entry which is preliminary data.</text>
</comment>
<evidence type="ECO:0000313" key="2">
    <source>
        <dbReference type="EMBL" id="MFB9345950.1"/>
    </source>
</evidence>
<feature type="compositionally biased region" description="Basic and acidic residues" evidence="1">
    <location>
        <begin position="132"/>
        <end position="144"/>
    </location>
</feature>
<proteinExistence type="predicted"/>
<name>A0ABV5L1B3_9ACTN</name>
<sequence length="178" mass="19186">MRKHAPRRPLRVRPPAGGRGGTGRQGEGATEFIADRDDIRLAARARAWFTVLEELGADAPAQPVFRALTATGRLASRAHATRRGKPVKGGAINESVQLLADRAGHPSIAGRKVRAHSLRAGANADMITAGAPRRERDRRGRRSPESNTADTVHDRLVIDPRDAPLSKAPLCGHVRTEV</sequence>